<feature type="coiled-coil region" evidence="1">
    <location>
        <begin position="59"/>
        <end position="93"/>
    </location>
</feature>
<feature type="transmembrane region" description="Helical" evidence="2">
    <location>
        <begin position="34"/>
        <end position="52"/>
    </location>
</feature>
<comment type="caution">
    <text evidence="3">The sequence shown here is derived from an EMBL/GenBank/DDBJ whole genome shotgun (WGS) entry which is preliminary data.</text>
</comment>
<dbReference type="EMBL" id="WMIA01000018">
    <property type="protein sequence ID" value="MTF39861.1"/>
    <property type="molecule type" value="Genomic_DNA"/>
</dbReference>
<gene>
    <name evidence="3" type="ORF">GGC33_13125</name>
</gene>
<keyword evidence="1" id="KW-0175">Coiled coil</keyword>
<name>A0A844GXW6_9CHRO</name>
<keyword evidence="2" id="KW-0472">Membrane</keyword>
<keyword evidence="2" id="KW-0812">Transmembrane</keyword>
<reference evidence="3 4" key="1">
    <citation type="submission" date="2019-11" db="EMBL/GenBank/DDBJ databases">
        <title>Isolation of a new High Light Tolerant Cyanobacteria.</title>
        <authorList>
            <person name="Dobson Z."/>
            <person name="Vaughn N."/>
            <person name="Vaughn M."/>
            <person name="Fromme P."/>
            <person name="Mazor Y."/>
        </authorList>
    </citation>
    <scope>NUCLEOTIDE SEQUENCE [LARGE SCALE GENOMIC DNA]</scope>
    <source>
        <strain evidence="3 4">0216</strain>
    </source>
</reference>
<evidence type="ECO:0000313" key="3">
    <source>
        <dbReference type="EMBL" id="MTF39861.1"/>
    </source>
</evidence>
<feature type="transmembrane region" description="Helical" evidence="2">
    <location>
        <begin position="9"/>
        <end position="28"/>
    </location>
</feature>
<evidence type="ECO:0000313" key="4">
    <source>
        <dbReference type="Proteomes" id="UP000437131"/>
    </source>
</evidence>
<sequence>MIPKIVNPLNYPLAVFVAGVCLFFGVRFANVSSFLMLPISISVGVIGSGFLANNSLNNDNKINLDNRALEEELELAKQESNLLIKKAENLRLEAKNLLHDAHQMDLLTAIEYGCDRTFELPEKIEYLSKKLSGSDSLLSEEELEEKLKTNLKKQQSANGLALKQLRQIESNLRRNIDLAKQGKSAREAQVFALTNILTESAGVLQQLQNKLRTSDLTNSQALQDLQDLTQELSSLLTMNNE</sequence>
<organism evidence="3 4">
    <name type="scientific">Cyanobacterium aponinum 0216</name>
    <dbReference type="NCBI Taxonomy" id="2676140"/>
    <lineage>
        <taxon>Bacteria</taxon>
        <taxon>Bacillati</taxon>
        <taxon>Cyanobacteriota</taxon>
        <taxon>Cyanophyceae</taxon>
        <taxon>Oscillatoriophycideae</taxon>
        <taxon>Chroococcales</taxon>
        <taxon>Geminocystaceae</taxon>
        <taxon>Cyanobacterium</taxon>
    </lineage>
</organism>
<dbReference type="Proteomes" id="UP000437131">
    <property type="component" value="Unassembled WGS sequence"/>
</dbReference>
<evidence type="ECO:0000256" key="2">
    <source>
        <dbReference type="SAM" id="Phobius"/>
    </source>
</evidence>
<protein>
    <submittedName>
        <fullName evidence="3">Uncharacterized protein</fullName>
    </submittedName>
</protein>
<dbReference type="AlphaFoldDB" id="A0A844GXW6"/>
<evidence type="ECO:0000256" key="1">
    <source>
        <dbReference type="SAM" id="Coils"/>
    </source>
</evidence>
<proteinExistence type="predicted"/>
<dbReference type="RefSeq" id="WP_041922916.1">
    <property type="nucleotide sequence ID" value="NZ_WMIA01000018.1"/>
</dbReference>
<keyword evidence="2" id="KW-1133">Transmembrane helix</keyword>
<accession>A0A844GXW6</accession>